<dbReference type="GO" id="GO:0012505">
    <property type="term" value="C:endomembrane system"/>
    <property type="evidence" value="ECO:0007669"/>
    <property type="project" value="UniProtKB-SubCell"/>
</dbReference>
<dbReference type="InterPro" id="IPR023214">
    <property type="entry name" value="HAD_sf"/>
</dbReference>
<organism evidence="20 21">
    <name type="scientific">Limibacillus halophilus</name>
    <dbReference type="NCBI Taxonomy" id="1579333"/>
    <lineage>
        <taxon>Bacteria</taxon>
        <taxon>Pseudomonadati</taxon>
        <taxon>Pseudomonadota</taxon>
        <taxon>Alphaproteobacteria</taxon>
        <taxon>Rhodospirillales</taxon>
        <taxon>Rhodovibrionaceae</taxon>
        <taxon>Limibacillus</taxon>
    </lineage>
</organism>
<feature type="transmembrane region" description="Helical" evidence="18">
    <location>
        <begin position="63"/>
        <end position="86"/>
    </location>
</feature>
<dbReference type="SFLD" id="SFLDF00027">
    <property type="entry name" value="p-type_atpase"/>
    <property type="match status" value="1"/>
</dbReference>
<keyword evidence="10" id="KW-0067">ATP-binding</keyword>
<dbReference type="SFLD" id="SFLDG00002">
    <property type="entry name" value="C1.7:_P-type_atpase_like"/>
    <property type="match status" value="1"/>
</dbReference>
<keyword evidence="14" id="KW-0186">Copper</keyword>
<comment type="caution">
    <text evidence="20">The sequence shown here is derived from an EMBL/GenBank/DDBJ whole genome shotgun (WGS) entry which is preliminary data.</text>
</comment>
<evidence type="ECO:0000256" key="18">
    <source>
        <dbReference type="SAM" id="Phobius"/>
    </source>
</evidence>
<dbReference type="InterPro" id="IPR023299">
    <property type="entry name" value="ATPase_P-typ_cyto_dom_N"/>
</dbReference>
<keyword evidence="4" id="KW-0813">Transport</keyword>
<dbReference type="Pfam" id="PF13246">
    <property type="entry name" value="Cation_ATPase"/>
    <property type="match status" value="1"/>
</dbReference>
<evidence type="ECO:0000313" key="21">
    <source>
        <dbReference type="Proteomes" id="UP000581135"/>
    </source>
</evidence>
<dbReference type="GO" id="GO:0016887">
    <property type="term" value="F:ATP hydrolysis activity"/>
    <property type="evidence" value="ECO:0007669"/>
    <property type="project" value="InterPro"/>
</dbReference>
<dbReference type="Gene3D" id="1.20.1110.10">
    <property type="entry name" value="Calcium-transporting ATPase, transmembrane domain"/>
    <property type="match status" value="1"/>
</dbReference>
<evidence type="ECO:0000256" key="1">
    <source>
        <dbReference type="ARBA" id="ARBA00004127"/>
    </source>
</evidence>
<dbReference type="EMBL" id="JACHXA010000007">
    <property type="protein sequence ID" value="MBB3066264.1"/>
    <property type="molecule type" value="Genomic_DNA"/>
</dbReference>
<dbReference type="Pfam" id="PF00689">
    <property type="entry name" value="Cation_ATPase_C"/>
    <property type="match status" value="1"/>
</dbReference>
<evidence type="ECO:0000256" key="10">
    <source>
        <dbReference type="ARBA" id="ARBA00022840"/>
    </source>
</evidence>
<dbReference type="InterPro" id="IPR023298">
    <property type="entry name" value="ATPase_P-typ_TM_dom_sf"/>
</dbReference>
<keyword evidence="15" id="KW-0406">Ion transport</keyword>
<feature type="transmembrane region" description="Helical" evidence="18">
    <location>
        <begin position="815"/>
        <end position="835"/>
    </location>
</feature>
<dbReference type="SFLD" id="SFLDS00003">
    <property type="entry name" value="Haloacid_Dehalogenase"/>
    <property type="match status" value="1"/>
</dbReference>
<dbReference type="InterPro" id="IPR018303">
    <property type="entry name" value="ATPase_P-typ_P_site"/>
</dbReference>
<evidence type="ECO:0000256" key="6">
    <source>
        <dbReference type="ARBA" id="ARBA00022692"/>
    </source>
</evidence>
<keyword evidence="11" id="KW-0460">Magnesium</keyword>
<feature type="transmembrane region" description="Helical" evidence="18">
    <location>
        <begin position="286"/>
        <end position="310"/>
    </location>
</feature>
<dbReference type="GO" id="GO:0005391">
    <property type="term" value="F:P-type sodium:potassium-exchanging transporter activity"/>
    <property type="evidence" value="ECO:0007669"/>
    <property type="project" value="TreeGrafter"/>
</dbReference>
<dbReference type="InterPro" id="IPR006068">
    <property type="entry name" value="ATPase_P-typ_cation-transptr_C"/>
</dbReference>
<protein>
    <recommendedName>
        <fullName evidence="3">P-type Cu(+) transporter</fullName>
        <ecNumber evidence="3">7.2.2.8</ecNumber>
    </recommendedName>
</protein>
<dbReference type="EC" id="7.2.2.8" evidence="3"/>
<dbReference type="GO" id="GO:0005524">
    <property type="term" value="F:ATP binding"/>
    <property type="evidence" value="ECO:0007669"/>
    <property type="project" value="UniProtKB-KW"/>
</dbReference>
<dbReference type="GO" id="GO:0140581">
    <property type="term" value="F:P-type monovalent copper transporter activity"/>
    <property type="evidence" value="ECO:0007669"/>
    <property type="project" value="UniProtKB-EC"/>
</dbReference>
<dbReference type="GO" id="GO:1902600">
    <property type="term" value="P:proton transmembrane transport"/>
    <property type="evidence" value="ECO:0007669"/>
    <property type="project" value="TreeGrafter"/>
</dbReference>
<evidence type="ECO:0000259" key="19">
    <source>
        <dbReference type="SMART" id="SM00831"/>
    </source>
</evidence>
<dbReference type="GO" id="GO:1990573">
    <property type="term" value="P:potassium ion import across plasma membrane"/>
    <property type="evidence" value="ECO:0007669"/>
    <property type="project" value="TreeGrafter"/>
</dbReference>
<dbReference type="NCBIfam" id="TIGR01494">
    <property type="entry name" value="ATPase_P-type"/>
    <property type="match status" value="2"/>
</dbReference>
<gene>
    <name evidence="20" type="ORF">FHR98_002569</name>
</gene>
<evidence type="ECO:0000256" key="17">
    <source>
        <dbReference type="ARBA" id="ARBA00049289"/>
    </source>
</evidence>
<dbReference type="PROSITE" id="PS00154">
    <property type="entry name" value="ATPASE_E1_E2"/>
    <property type="match status" value="1"/>
</dbReference>
<dbReference type="FunFam" id="3.40.50.1000:FF:000144">
    <property type="entry name" value="copper-transporting ATPase 1 isoform X2"/>
    <property type="match status" value="1"/>
</dbReference>
<dbReference type="InterPro" id="IPR050510">
    <property type="entry name" value="Cation_transp_ATPase_P-type"/>
</dbReference>
<dbReference type="SUPFAM" id="SSF81660">
    <property type="entry name" value="Metal cation-transporting ATPase, ATP-binding domain N"/>
    <property type="match status" value="1"/>
</dbReference>
<evidence type="ECO:0000256" key="5">
    <source>
        <dbReference type="ARBA" id="ARBA00022553"/>
    </source>
</evidence>
<comment type="catalytic activity">
    <reaction evidence="17">
        <text>Cu(+)(in) + ATP + H2O = Cu(+)(out) + ADP + phosphate + H(+)</text>
        <dbReference type="Rhea" id="RHEA:25792"/>
        <dbReference type="ChEBI" id="CHEBI:15377"/>
        <dbReference type="ChEBI" id="CHEBI:15378"/>
        <dbReference type="ChEBI" id="CHEBI:30616"/>
        <dbReference type="ChEBI" id="CHEBI:43474"/>
        <dbReference type="ChEBI" id="CHEBI:49552"/>
        <dbReference type="ChEBI" id="CHEBI:456216"/>
        <dbReference type="EC" id="7.2.2.8"/>
    </reaction>
</comment>
<dbReference type="SMART" id="SM00831">
    <property type="entry name" value="Cation_ATPase_N"/>
    <property type="match status" value="1"/>
</dbReference>
<evidence type="ECO:0000256" key="13">
    <source>
        <dbReference type="ARBA" id="ARBA00022989"/>
    </source>
</evidence>
<dbReference type="PRINTS" id="PR00120">
    <property type="entry name" value="HATPASE"/>
</dbReference>
<feature type="transmembrane region" description="Helical" evidence="18">
    <location>
        <begin position="751"/>
        <end position="771"/>
    </location>
</feature>
<proteinExistence type="inferred from homology"/>
<keyword evidence="16 18" id="KW-0472">Membrane</keyword>
<dbReference type="RefSeq" id="WP_183417080.1">
    <property type="nucleotide sequence ID" value="NZ_JACHXA010000007.1"/>
</dbReference>
<keyword evidence="12" id="KW-1278">Translocase</keyword>
<keyword evidence="5" id="KW-0597">Phosphoprotein</keyword>
<feature type="transmembrane region" description="Helical" evidence="18">
    <location>
        <begin position="847"/>
        <end position="867"/>
    </location>
</feature>
<comment type="similarity">
    <text evidence="2">Belongs to the cation transport ATPase (P-type) (TC 3.A.3) family. Type IIA subfamily.</text>
</comment>
<keyword evidence="8" id="KW-0547">Nucleotide-binding</keyword>
<dbReference type="GO" id="GO:0036376">
    <property type="term" value="P:sodium ion export across plasma membrane"/>
    <property type="evidence" value="ECO:0007669"/>
    <property type="project" value="TreeGrafter"/>
</dbReference>
<dbReference type="GO" id="GO:0005886">
    <property type="term" value="C:plasma membrane"/>
    <property type="evidence" value="ECO:0007669"/>
    <property type="project" value="TreeGrafter"/>
</dbReference>
<evidence type="ECO:0000256" key="9">
    <source>
        <dbReference type="ARBA" id="ARBA00022796"/>
    </source>
</evidence>
<dbReference type="Proteomes" id="UP000581135">
    <property type="component" value="Unassembled WGS sequence"/>
</dbReference>
<evidence type="ECO:0000256" key="8">
    <source>
        <dbReference type="ARBA" id="ARBA00022741"/>
    </source>
</evidence>
<evidence type="ECO:0000256" key="7">
    <source>
        <dbReference type="ARBA" id="ARBA00022723"/>
    </source>
</evidence>
<accession>A0A839SX88</accession>
<evidence type="ECO:0000256" key="11">
    <source>
        <dbReference type="ARBA" id="ARBA00022842"/>
    </source>
</evidence>
<dbReference type="GO" id="GO:0030007">
    <property type="term" value="P:intracellular potassium ion homeostasis"/>
    <property type="evidence" value="ECO:0007669"/>
    <property type="project" value="TreeGrafter"/>
</dbReference>
<dbReference type="InterPro" id="IPR059000">
    <property type="entry name" value="ATPase_P-type_domA"/>
</dbReference>
<evidence type="ECO:0000256" key="2">
    <source>
        <dbReference type="ARBA" id="ARBA00005675"/>
    </source>
</evidence>
<keyword evidence="9" id="KW-0187">Copper transport</keyword>
<dbReference type="Gene3D" id="2.70.150.10">
    <property type="entry name" value="Calcium-transporting ATPase, cytoplasmic transduction domain A"/>
    <property type="match status" value="1"/>
</dbReference>
<feature type="transmembrane region" description="Helical" evidence="18">
    <location>
        <begin position="674"/>
        <end position="695"/>
    </location>
</feature>
<comment type="subcellular location">
    <subcellularLocation>
        <location evidence="1">Endomembrane system</location>
        <topology evidence="1">Multi-pass membrane protein</topology>
    </subcellularLocation>
</comment>
<dbReference type="InterPro" id="IPR008250">
    <property type="entry name" value="ATPase_P-typ_transduc_dom_A_sf"/>
</dbReference>
<evidence type="ECO:0000256" key="16">
    <source>
        <dbReference type="ARBA" id="ARBA00023136"/>
    </source>
</evidence>
<dbReference type="Gene3D" id="3.40.1110.10">
    <property type="entry name" value="Calcium-transporting ATPase, cytoplasmic domain N"/>
    <property type="match status" value="1"/>
</dbReference>
<dbReference type="GO" id="GO:0006883">
    <property type="term" value="P:intracellular sodium ion homeostasis"/>
    <property type="evidence" value="ECO:0007669"/>
    <property type="project" value="TreeGrafter"/>
</dbReference>
<dbReference type="SUPFAM" id="SSF81665">
    <property type="entry name" value="Calcium ATPase, transmembrane domain M"/>
    <property type="match status" value="1"/>
</dbReference>
<dbReference type="InterPro" id="IPR001757">
    <property type="entry name" value="P_typ_ATPase"/>
</dbReference>
<evidence type="ECO:0000313" key="20">
    <source>
        <dbReference type="EMBL" id="MBB3066264.1"/>
    </source>
</evidence>
<dbReference type="SUPFAM" id="SSF81653">
    <property type="entry name" value="Calcium ATPase, transduction domain A"/>
    <property type="match status" value="1"/>
</dbReference>
<keyword evidence="13 18" id="KW-1133">Transmembrane helix</keyword>
<evidence type="ECO:0000256" key="15">
    <source>
        <dbReference type="ARBA" id="ARBA00023065"/>
    </source>
</evidence>
<feature type="transmembrane region" description="Helical" evidence="18">
    <location>
        <begin position="261"/>
        <end position="280"/>
    </location>
</feature>
<reference evidence="20 21" key="1">
    <citation type="submission" date="2020-08" db="EMBL/GenBank/DDBJ databases">
        <title>Genomic Encyclopedia of Type Strains, Phase III (KMG-III): the genomes of soil and plant-associated and newly described type strains.</title>
        <authorList>
            <person name="Whitman W."/>
        </authorList>
    </citation>
    <scope>NUCLEOTIDE SEQUENCE [LARGE SCALE GENOMIC DNA]</scope>
    <source>
        <strain evidence="20 21">CECT 8803</strain>
    </source>
</reference>
<name>A0A839SX88_9PROT</name>
<dbReference type="Pfam" id="PF08282">
    <property type="entry name" value="Hydrolase_3"/>
    <property type="match status" value="1"/>
</dbReference>
<sequence>MTPSRRENNGEAEAPFQSLTPDAALERLRSSMQGLETEEAARRLAREGPNSLPRPRKRGPVAIILRQFANPLVVLLIAAASVSLLIEEPADALFIGAVLLFNALVGAFQEWKAERSAEALDHYLGTIARVRRPSDSGHTLIRQPASQLVPGDVVEVEGGDAVPADIRLLFAQILAADESLLTGESEPTSKDTQHQSATECGLADQWGMIFAGSTIDRGRAVGLVTATGAKTAIGGISKSLHSPDLSDPPLVVRVRHFTRRLSILSLLAVSAIGFAAYSRGTALEEVFVTAVALAVAAIPEGLPIAITVALSIASRRMVARHVIVRSLPAVEGLGACTLIASDKTGTLTQNKLTVVQLFSPLDGSWDSAIDIDTSSPGKARLLEAACLCNDAEIGPNGPVGDSVDCAFLMAARRSGLERAKMALEHPRLAEIPYEPAKRFQATLHDDAKGGYLACVKGAAETVLPLCANSSEEMLQLAASWAAEGLRVIAVAQGQVPREALEKGEPPQNLKFLGFAGISDPLRPDAPLAVQRCQQAGIEVRLVTGDHPKTALAVASDLGIAQHPSQVITGTELHEAGEGAAALIARAQVFARVEPMQKLQIVETLRETGHFVAVTGDGVNDAPALRAANVGVAMGQAGTDVARAAADLIITDDNFASIVNGIEEGRIAYNNVRRVTLLLLATGFGEIVLFLLTLVANLPLPLFAVQLLWLNLVTNGIQDIALAFERSDRDVLKQKPRPPEEALFDGRMAEQVLLAGLYMGVATFFVFQQAIAQGWSDAEARTTALLMMVLFENVQALNSRSERVSILRLPLRDNPVLISSILLALGLHLASAWIPGLGSTLGIVQPTWYMIVSVLPLALGLVVVMELYKCLRGRIL</sequence>
<keyword evidence="6 18" id="KW-0812">Transmembrane</keyword>
<dbReference type="InterPro" id="IPR036412">
    <property type="entry name" value="HAD-like_sf"/>
</dbReference>
<dbReference type="PANTHER" id="PTHR43294:SF20">
    <property type="entry name" value="P-TYPE ATPASE"/>
    <property type="match status" value="1"/>
</dbReference>
<keyword evidence="21" id="KW-1185">Reference proteome</keyword>
<feature type="domain" description="Cation-transporting P-type ATPase N-terminal" evidence="19">
    <location>
        <begin position="15"/>
        <end position="88"/>
    </location>
</feature>
<dbReference type="SUPFAM" id="SSF56784">
    <property type="entry name" value="HAD-like"/>
    <property type="match status" value="1"/>
</dbReference>
<evidence type="ECO:0000256" key="14">
    <source>
        <dbReference type="ARBA" id="ARBA00023008"/>
    </source>
</evidence>
<dbReference type="PANTHER" id="PTHR43294">
    <property type="entry name" value="SODIUM/POTASSIUM-TRANSPORTING ATPASE SUBUNIT ALPHA"/>
    <property type="match status" value="1"/>
</dbReference>
<feature type="transmembrane region" description="Helical" evidence="18">
    <location>
        <begin position="92"/>
        <end position="108"/>
    </location>
</feature>
<dbReference type="InterPro" id="IPR044492">
    <property type="entry name" value="P_typ_ATPase_HD_dom"/>
</dbReference>
<evidence type="ECO:0000256" key="4">
    <source>
        <dbReference type="ARBA" id="ARBA00022448"/>
    </source>
</evidence>
<dbReference type="AlphaFoldDB" id="A0A839SX88"/>
<dbReference type="Gene3D" id="3.40.50.1000">
    <property type="entry name" value="HAD superfamily/HAD-like"/>
    <property type="match status" value="1"/>
</dbReference>
<dbReference type="Pfam" id="PF00690">
    <property type="entry name" value="Cation_ATPase_N"/>
    <property type="match status" value="1"/>
</dbReference>
<evidence type="ECO:0000256" key="3">
    <source>
        <dbReference type="ARBA" id="ARBA00012517"/>
    </source>
</evidence>
<keyword evidence="7" id="KW-0479">Metal-binding</keyword>
<dbReference type="FunFam" id="2.70.150.10:FF:000160">
    <property type="entry name" value="Sarcoplasmic/endoplasmic reticulum calcium ATPase 1"/>
    <property type="match status" value="1"/>
</dbReference>
<dbReference type="Pfam" id="PF00122">
    <property type="entry name" value="E1-E2_ATPase"/>
    <property type="match status" value="1"/>
</dbReference>
<dbReference type="GO" id="GO:0046872">
    <property type="term" value="F:metal ion binding"/>
    <property type="evidence" value="ECO:0007669"/>
    <property type="project" value="UniProtKB-KW"/>
</dbReference>
<evidence type="ECO:0000256" key="12">
    <source>
        <dbReference type="ARBA" id="ARBA00022967"/>
    </source>
</evidence>
<dbReference type="PRINTS" id="PR00119">
    <property type="entry name" value="CATATPASE"/>
</dbReference>
<dbReference type="InterPro" id="IPR004014">
    <property type="entry name" value="ATPase_P-typ_cation-transptr_N"/>
</dbReference>